<dbReference type="PANTHER" id="PTHR12338">
    <property type="entry name" value="AUTOTRANSPORTER"/>
    <property type="match status" value="1"/>
</dbReference>
<dbReference type="InterPro" id="IPR008638">
    <property type="entry name" value="FhaB/CdiA-like_TPS"/>
</dbReference>
<dbReference type="Gene3D" id="2.160.20.10">
    <property type="entry name" value="Single-stranded right-handed beta-helix, Pectin lyase-like"/>
    <property type="match status" value="1"/>
</dbReference>
<gene>
    <name evidence="3" type="ORF">MNBD_GAMMA20-992</name>
</gene>
<evidence type="ECO:0000313" key="3">
    <source>
        <dbReference type="EMBL" id="VAX02614.1"/>
    </source>
</evidence>
<name>A0A3B1AS07_9ZZZZ</name>
<dbReference type="SMART" id="SM00912">
    <property type="entry name" value="Haemagg_act"/>
    <property type="match status" value="1"/>
</dbReference>
<protein>
    <recommendedName>
        <fullName evidence="2">Filamentous haemagglutinin FhaB/tRNA nuclease CdiA-like TPS domain-containing protein</fullName>
    </recommendedName>
</protein>
<feature type="non-terminal residue" evidence="3">
    <location>
        <position position="776"/>
    </location>
</feature>
<dbReference type="AlphaFoldDB" id="A0A3B1AS07"/>
<sequence length="776" mass="76993">MSDGTKRQNDCLTSGREIGRSGLGVMLVVAWLAMGTALAAPEGGRITAGSGSIQQVSPNTTQINQTSNSLSIDWQSFDVAPQETVRFVQPSRDATALNRIFDQKPSEIFGRIEANGRVFLMNPNGLVFGAGSVINVGALVATSLSLDADALTPGDYRLMVTGGAEGAIINRGVITAASGGSVSLIGSVVKNEGQILADYGQINLASGSQAYLSFDGASLMHFSVTGEVTKNPGQAAAAVENSGSLVADGGRVLLSASAASQVFSEVVNNSGLVRASRIENVGGVVTLVGTGGNVVNRGVLDARGVGGQGGTITVSGERVGVFDTARIDASGNSGGGRIRIGGQAGEDGTVASTFTQIGAQTVIRADAGPSGDGGDIRIWAEDTSWAHGTITARGGSVAGDGGFVEISARRGISFAGSVDVSATNGEIGTLLFDPTDIIIHDQVDGPQVNDGVLPNLSDATVGAGLFNIGELALEGLASNANIILEASNDVILNDLADNRLALATDSTASLVILADSDGDGSGSFIMNSGDTIATNGGAIDITAATISVGGLDSNAAGSDGAITLSATGSIVVGTLDAGTQSVSIGVDSDDNGAETLTLGGTLTGSGGMTLLGGTNGGDTLIGPNGNNSWSITTLNTGTLNGADFSDFSSLQGGSGDDTFTVTSIGSISGLINGGTQVAGDRVDYSGSTGLVSVTLGSSIINIETLIGGGADNTLIGENIANTWTLTGQNDGNVAGVSFIDFANLTGGSGNDSFVLDNGSLTGTLSGGGGTDSLTAN</sequence>
<dbReference type="InterPro" id="IPR050909">
    <property type="entry name" value="Bact_Autotransporter_VF"/>
</dbReference>
<reference evidence="3" key="1">
    <citation type="submission" date="2018-06" db="EMBL/GenBank/DDBJ databases">
        <authorList>
            <person name="Zhirakovskaya E."/>
        </authorList>
    </citation>
    <scope>NUCLEOTIDE SEQUENCE</scope>
</reference>
<proteinExistence type="predicted"/>
<dbReference type="PRINTS" id="PR00313">
    <property type="entry name" value="CABNDNGRPT"/>
</dbReference>
<dbReference type="InterPro" id="IPR011050">
    <property type="entry name" value="Pectin_lyase_fold/virulence"/>
</dbReference>
<dbReference type="SUPFAM" id="SSF51126">
    <property type="entry name" value="Pectin lyase-like"/>
    <property type="match status" value="1"/>
</dbReference>
<evidence type="ECO:0000259" key="2">
    <source>
        <dbReference type="SMART" id="SM00912"/>
    </source>
</evidence>
<dbReference type="PANTHER" id="PTHR12338:SF5">
    <property type="entry name" value="ANTIGEN 43-RELATED"/>
    <property type="match status" value="1"/>
</dbReference>
<feature type="domain" description="Filamentous haemagglutinin FhaB/tRNA nuclease CdiA-like TPS" evidence="2">
    <location>
        <begin position="37"/>
        <end position="150"/>
    </location>
</feature>
<dbReference type="EMBL" id="UOFU01000280">
    <property type="protein sequence ID" value="VAX02614.1"/>
    <property type="molecule type" value="Genomic_DNA"/>
</dbReference>
<keyword evidence="1" id="KW-0472">Membrane</keyword>
<dbReference type="NCBIfam" id="TIGR01901">
    <property type="entry name" value="adhes_NPXG"/>
    <property type="match status" value="1"/>
</dbReference>
<keyword evidence="1" id="KW-0812">Transmembrane</keyword>
<dbReference type="Pfam" id="PF05860">
    <property type="entry name" value="TPS"/>
    <property type="match status" value="1"/>
</dbReference>
<organism evidence="3">
    <name type="scientific">hydrothermal vent metagenome</name>
    <dbReference type="NCBI Taxonomy" id="652676"/>
    <lineage>
        <taxon>unclassified sequences</taxon>
        <taxon>metagenomes</taxon>
        <taxon>ecological metagenomes</taxon>
    </lineage>
</organism>
<keyword evidence="1" id="KW-1133">Transmembrane helix</keyword>
<feature type="transmembrane region" description="Helical" evidence="1">
    <location>
        <begin position="21"/>
        <end position="40"/>
    </location>
</feature>
<evidence type="ECO:0000256" key="1">
    <source>
        <dbReference type="SAM" id="Phobius"/>
    </source>
</evidence>
<dbReference type="InterPro" id="IPR012334">
    <property type="entry name" value="Pectin_lyas_fold"/>
</dbReference>
<accession>A0A3B1AS07</accession>